<keyword evidence="3" id="KW-1185">Reference proteome</keyword>
<gene>
    <name evidence="2" type="ORF">RFM27_31505</name>
</gene>
<comment type="caution">
    <text evidence="2">The sequence shown here is derived from an EMBL/GenBank/DDBJ whole genome shotgun (WGS) entry which is preliminary data.</text>
</comment>
<protein>
    <submittedName>
        <fullName evidence="2">RelA/SpoT domain-containing protein</fullName>
    </submittedName>
</protein>
<dbReference type="CDD" id="cd05399">
    <property type="entry name" value="NT_Rel-Spo_like"/>
    <property type="match status" value="1"/>
</dbReference>
<dbReference type="Gene3D" id="1.10.287.860">
    <property type="entry name" value="Nucleotidyltransferase"/>
    <property type="match status" value="1"/>
</dbReference>
<evidence type="ECO:0000313" key="3">
    <source>
        <dbReference type="Proteomes" id="UP001271780"/>
    </source>
</evidence>
<dbReference type="InterPro" id="IPR007685">
    <property type="entry name" value="RelA_SpoT"/>
</dbReference>
<name>A0ABU4XPB5_9HYPH</name>
<proteinExistence type="predicted"/>
<reference evidence="2 3" key="1">
    <citation type="submission" date="2023-08" db="EMBL/GenBank/DDBJ databases">
        <title>Implementing the SeqCode for naming new Mesorhizobium species isolated from Vachellia karroo root nodules.</title>
        <authorList>
            <person name="Van Lill M."/>
        </authorList>
    </citation>
    <scope>NUCLEOTIDE SEQUENCE [LARGE SCALE GENOMIC DNA]</scope>
    <source>
        <strain evidence="2 3">VK23A</strain>
    </source>
</reference>
<dbReference type="Proteomes" id="UP001271780">
    <property type="component" value="Unassembled WGS sequence"/>
</dbReference>
<dbReference type="SMART" id="SM00954">
    <property type="entry name" value="RelA_SpoT"/>
    <property type="match status" value="1"/>
</dbReference>
<feature type="domain" description="RelA/SpoT" evidence="1">
    <location>
        <begin position="43"/>
        <end position="167"/>
    </location>
</feature>
<dbReference type="Gene3D" id="3.30.460.10">
    <property type="entry name" value="Beta Polymerase, domain 2"/>
    <property type="match status" value="1"/>
</dbReference>
<dbReference type="PANTHER" id="PTHR41773:SF1">
    <property type="entry name" value="RELA_SPOT DOMAIN-CONTAINING PROTEIN"/>
    <property type="match status" value="1"/>
</dbReference>
<dbReference type="RefSeq" id="WP_320319041.1">
    <property type="nucleotide sequence ID" value="NZ_JAVIIX010000035.1"/>
</dbReference>
<dbReference type="SUPFAM" id="SSF81301">
    <property type="entry name" value="Nucleotidyltransferase"/>
    <property type="match status" value="1"/>
</dbReference>
<accession>A0ABU4XPB5</accession>
<organism evidence="2 3">
    <name type="scientific">Mesorhizobium dulcispinae</name>
    <dbReference type="NCBI Taxonomy" id="3072316"/>
    <lineage>
        <taxon>Bacteria</taxon>
        <taxon>Pseudomonadati</taxon>
        <taxon>Pseudomonadota</taxon>
        <taxon>Alphaproteobacteria</taxon>
        <taxon>Hyphomicrobiales</taxon>
        <taxon>Phyllobacteriaceae</taxon>
        <taxon>Mesorhizobium</taxon>
    </lineage>
</organism>
<dbReference type="Pfam" id="PF04607">
    <property type="entry name" value="RelA_SpoT"/>
    <property type="match status" value="1"/>
</dbReference>
<sequence>MEYDEFSNIYSDALPGLVRLKDRLDETLSKIVEPLAHIDRCQCRVKGAKSAYKKYVNKYANHSSPLANFEDLVAARIIVFFTSDIPVVRTALLDNFDRVERTEKKPEFDDQFGYESEHLVFVVPPHLKPDTTAEFCPSTFELQLRTILMHAYAEPQHDILYKSSGEIPKTIRRRLAWIAASCWGADREYEELRRWSEAIGN</sequence>
<dbReference type="EMBL" id="JAVIIZ010000037">
    <property type="protein sequence ID" value="MDX8476595.1"/>
    <property type="molecule type" value="Genomic_DNA"/>
</dbReference>
<evidence type="ECO:0000313" key="2">
    <source>
        <dbReference type="EMBL" id="MDX8476595.1"/>
    </source>
</evidence>
<evidence type="ECO:0000259" key="1">
    <source>
        <dbReference type="SMART" id="SM00954"/>
    </source>
</evidence>
<dbReference type="InterPro" id="IPR043519">
    <property type="entry name" value="NT_sf"/>
</dbReference>
<dbReference type="PANTHER" id="PTHR41773">
    <property type="entry name" value="GTP PYROPHOSPHATASE-RELATED"/>
    <property type="match status" value="1"/>
</dbReference>